<keyword evidence="3" id="KW-0732">Signal</keyword>
<sequence>MGVLAVIFLGCAVLLAASSPAERNQKQADLVADLENRILRILEAVDNTEPPEEQQRELPQGPGDRIIPDTAVDGMKPQQDVRELLGDIFTRTNTGSYKSCAASCSHIKLLNPTAEDGEYTLFPFPNNVPLRVYCHDMASENPKEFLSLPSGPDENYAIVFPDRLTDASGGQCTGPLQQPYTARAGTTKFSKLRIKVENCRVEVIRDDYTFAETTGPNKIDFGHAGDCYSWKQGCAKGMFKVDLTGTELALAPDVEWTLEERYPASLTINDMVISDDRKNNPKIREVVRATCQCKQKTFLMHPCP</sequence>
<evidence type="ECO:0000256" key="2">
    <source>
        <dbReference type="SAM" id="MobiDB-lite"/>
    </source>
</evidence>
<evidence type="ECO:0000256" key="3">
    <source>
        <dbReference type="SAM" id="SignalP"/>
    </source>
</evidence>
<evidence type="ECO:0000313" key="5">
    <source>
        <dbReference type="EMBL" id="EEN56798.1"/>
    </source>
</evidence>
<evidence type="ECO:0000256" key="1">
    <source>
        <dbReference type="ARBA" id="ARBA00022723"/>
    </source>
</evidence>
<dbReference type="GO" id="GO:0008270">
    <property type="term" value="F:zinc ion binding"/>
    <property type="evidence" value="ECO:0007669"/>
    <property type="project" value="InterPro"/>
</dbReference>
<dbReference type="PROSITE" id="PS51046">
    <property type="entry name" value="GON"/>
    <property type="match status" value="1"/>
</dbReference>
<keyword evidence="1" id="KW-0479">Metal-binding</keyword>
<proteinExistence type="predicted"/>
<dbReference type="AlphaFoldDB" id="C3YRP3"/>
<evidence type="ECO:0000259" key="4">
    <source>
        <dbReference type="PROSITE" id="PS51046"/>
    </source>
</evidence>
<feature type="chain" id="PRO_5002935922" description="GON domain-containing protein" evidence="3">
    <location>
        <begin position="17"/>
        <end position="304"/>
    </location>
</feature>
<dbReference type="Pfam" id="PF08685">
    <property type="entry name" value="GON"/>
    <property type="match status" value="1"/>
</dbReference>
<gene>
    <name evidence="5" type="ORF">BRAFLDRAFT_95072</name>
</gene>
<dbReference type="GO" id="GO:0004222">
    <property type="term" value="F:metalloendopeptidase activity"/>
    <property type="evidence" value="ECO:0007669"/>
    <property type="project" value="InterPro"/>
</dbReference>
<reference evidence="5" key="1">
    <citation type="journal article" date="2008" name="Nature">
        <title>The amphioxus genome and the evolution of the chordate karyotype.</title>
        <authorList>
            <consortium name="US DOE Joint Genome Institute (JGI-PGF)"/>
            <person name="Putnam N.H."/>
            <person name="Butts T."/>
            <person name="Ferrier D.E.K."/>
            <person name="Furlong R.F."/>
            <person name="Hellsten U."/>
            <person name="Kawashima T."/>
            <person name="Robinson-Rechavi M."/>
            <person name="Shoguchi E."/>
            <person name="Terry A."/>
            <person name="Yu J.-K."/>
            <person name="Benito-Gutierrez E.L."/>
            <person name="Dubchak I."/>
            <person name="Garcia-Fernandez J."/>
            <person name="Gibson-Brown J.J."/>
            <person name="Grigoriev I.V."/>
            <person name="Horton A.C."/>
            <person name="de Jong P.J."/>
            <person name="Jurka J."/>
            <person name="Kapitonov V.V."/>
            <person name="Kohara Y."/>
            <person name="Kuroki Y."/>
            <person name="Lindquist E."/>
            <person name="Lucas S."/>
            <person name="Osoegawa K."/>
            <person name="Pennacchio L.A."/>
            <person name="Salamov A.A."/>
            <person name="Satou Y."/>
            <person name="Sauka-Spengler T."/>
            <person name="Schmutz J."/>
            <person name="Shin-I T."/>
            <person name="Toyoda A."/>
            <person name="Bronner-Fraser M."/>
            <person name="Fujiyama A."/>
            <person name="Holland L.Z."/>
            <person name="Holland P.W.H."/>
            <person name="Satoh N."/>
            <person name="Rokhsar D.S."/>
        </authorList>
    </citation>
    <scope>NUCLEOTIDE SEQUENCE [LARGE SCALE GENOMIC DNA]</scope>
    <source>
        <strain evidence="5">S238N-H82</strain>
        <tissue evidence="5">Testes</tissue>
    </source>
</reference>
<feature type="region of interest" description="Disordered" evidence="2">
    <location>
        <begin position="47"/>
        <end position="67"/>
    </location>
</feature>
<organism>
    <name type="scientific">Branchiostoma floridae</name>
    <name type="common">Florida lancelet</name>
    <name type="synonym">Amphioxus</name>
    <dbReference type="NCBI Taxonomy" id="7739"/>
    <lineage>
        <taxon>Eukaryota</taxon>
        <taxon>Metazoa</taxon>
        <taxon>Chordata</taxon>
        <taxon>Cephalochordata</taxon>
        <taxon>Leptocardii</taxon>
        <taxon>Amphioxiformes</taxon>
        <taxon>Branchiostomatidae</taxon>
        <taxon>Branchiostoma</taxon>
    </lineage>
</organism>
<feature type="domain" description="GON" evidence="4">
    <location>
        <begin position="100"/>
        <end position="304"/>
    </location>
</feature>
<feature type="signal peptide" evidence="3">
    <location>
        <begin position="1"/>
        <end position="16"/>
    </location>
</feature>
<accession>C3YRP3</accession>
<dbReference type="InParanoid" id="C3YRP3"/>
<dbReference type="EMBL" id="GG666548">
    <property type="protein sequence ID" value="EEN56798.1"/>
    <property type="molecule type" value="Genomic_DNA"/>
</dbReference>
<dbReference type="InterPro" id="IPR012314">
    <property type="entry name" value="Pept_M12B_GON-ADAMTSs"/>
</dbReference>
<dbReference type="eggNOG" id="KOG3538">
    <property type="taxonomic scope" value="Eukaryota"/>
</dbReference>
<protein>
    <recommendedName>
        <fullName evidence="4">GON domain-containing protein</fullName>
    </recommendedName>
</protein>
<name>C3YRP3_BRAFL</name>